<keyword evidence="10" id="KW-1185">Reference proteome</keyword>
<dbReference type="EMBL" id="CP144700">
    <property type="protein sequence ID" value="WVZ23146.1"/>
    <property type="molecule type" value="Genomic_DNA"/>
</dbReference>
<evidence type="ECO:0000256" key="3">
    <source>
        <dbReference type="ARBA" id="ARBA00022475"/>
    </source>
</evidence>
<proteinExistence type="inferred from homology"/>
<comment type="similarity">
    <text evidence="2 7">Belongs to the Casparian strip membrane proteins (CASP) family.</text>
</comment>
<comment type="subunit">
    <text evidence="7">Homodimer and heterodimers.</text>
</comment>
<keyword evidence="6 7" id="KW-0472">Membrane</keyword>
<evidence type="ECO:0000256" key="7">
    <source>
        <dbReference type="RuleBase" id="RU361233"/>
    </source>
</evidence>
<gene>
    <name evidence="9" type="ORF">V8G54_001690</name>
</gene>
<keyword evidence="4 7" id="KW-0812">Transmembrane</keyword>
<keyword evidence="3 7" id="KW-1003">Cell membrane</keyword>
<dbReference type="InterPro" id="IPR006459">
    <property type="entry name" value="CASP/CASPL"/>
</dbReference>
<evidence type="ECO:0000256" key="2">
    <source>
        <dbReference type="ARBA" id="ARBA00007651"/>
    </source>
</evidence>
<dbReference type="InterPro" id="IPR006702">
    <property type="entry name" value="CASP_dom"/>
</dbReference>
<reference evidence="9 10" key="1">
    <citation type="journal article" date="2023" name="Life. Sci Alliance">
        <title>Evolutionary insights into 3D genome organization and epigenetic landscape of Vigna mungo.</title>
        <authorList>
            <person name="Junaid A."/>
            <person name="Singh B."/>
            <person name="Bhatia S."/>
        </authorList>
    </citation>
    <scope>NUCLEOTIDE SEQUENCE [LARGE SCALE GENOMIC DNA]</scope>
    <source>
        <strain evidence="9">Urdbean</strain>
    </source>
</reference>
<protein>
    <recommendedName>
        <fullName evidence="7">CASP-like protein</fullName>
    </recommendedName>
</protein>
<comment type="subcellular location">
    <subcellularLocation>
        <location evidence="1 7">Cell membrane</location>
        <topology evidence="1 7">Multi-pass membrane protein</topology>
    </subcellularLocation>
</comment>
<evidence type="ECO:0000256" key="6">
    <source>
        <dbReference type="ARBA" id="ARBA00023136"/>
    </source>
</evidence>
<evidence type="ECO:0000313" key="9">
    <source>
        <dbReference type="EMBL" id="WVZ23146.1"/>
    </source>
</evidence>
<name>A0AAQ3SBR8_VIGMU</name>
<comment type="caution">
    <text evidence="7">Lacks conserved residue(s) required for the propagation of feature annotation.</text>
</comment>
<dbReference type="Pfam" id="PF04535">
    <property type="entry name" value="CASP_dom"/>
    <property type="match status" value="1"/>
</dbReference>
<organism evidence="9 10">
    <name type="scientific">Vigna mungo</name>
    <name type="common">Black gram</name>
    <name type="synonym">Phaseolus mungo</name>
    <dbReference type="NCBI Taxonomy" id="3915"/>
    <lineage>
        <taxon>Eukaryota</taxon>
        <taxon>Viridiplantae</taxon>
        <taxon>Streptophyta</taxon>
        <taxon>Embryophyta</taxon>
        <taxon>Tracheophyta</taxon>
        <taxon>Spermatophyta</taxon>
        <taxon>Magnoliopsida</taxon>
        <taxon>eudicotyledons</taxon>
        <taxon>Gunneridae</taxon>
        <taxon>Pentapetalae</taxon>
        <taxon>rosids</taxon>
        <taxon>fabids</taxon>
        <taxon>Fabales</taxon>
        <taxon>Fabaceae</taxon>
        <taxon>Papilionoideae</taxon>
        <taxon>50 kb inversion clade</taxon>
        <taxon>NPAAA clade</taxon>
        <taxon>indigoferoid/millettioid clade</taxon>
        <taxon>Phaseoleae</taxon>
        <taxon>Vigna</taxon>
    </lineage>
</organism>
<evidence type="ECO:0000313" key="10">
    <source>
        <dbReference type="Proteomes" id="UP001374535"/>
    </source>
</evidence>
<sequence length="144" mass="15687">MTKTKRLLTLFLRFLAIGATIAAVIVMVTSHDSTQVLCDSRSHSMWIQHNSPFHMFQNFTLAFGSDNGCGNIIHQQPPLVSAALAIAHVGKKGNTHAGWLPICGQVPKFCDHVTGALVAAFAAAIIYFLLIFSSLYSLQNTLFL</sequence>
<keyword evidence="5 7" id="KW-1133">Transmembrane helix</keyword>
<evidence type="ECO:0000256" key="1">
    <source>
        <dbReference type="ARBA" id="ARBA00004651"/>
    </source>
</evidence>
<dbReference type="NCBIfam" id="TIGR01569">
    <property type="entry name" value="A_tha_TIGR01569"/>
    <property type="match status" value="1"/>
</dbReference>
<evidence type="ECO:0000256" key="4">
    <source>
        <dbReference type="ARBA" id="ARBA00022692"/>
    </source>
</evidence>
<dbReference type="PANTHER" id="PTHR36488">
    <property type="entry name" value="CASP-LIKE PROTEIN 1U1"/>
    <property type="match status" value="1"/>
</dbReference>
<accession>A0AAQ3SBR8</accession>
<evidence type="ECO:0000256" key="5">
    <source>
        <dbReference type="ARBA" id="ARBA00022989"/>
    </source>
</evidence>
<feature type="domain" description="Casparian strip membrane protein" evidence="8">
    <location>
        <begin position="81"/>
        <end position="125"/>
    </location>
</feature>
<dbReference type="Proteomes" id="UP001374535">
    <property type="component" value="Chromosome 1"/>
</dbReference>
<feature type="transmembrane region" description="Helical" evidence="7">
    <location>
        <begin position="116"/>
        <end position="138"/>
    </location>
</feature>
<evidence type="ECO:0000259" key="8">
    <source>
        <dbReference type="Pfam" id="PF04535"/>
    </source>
</evidence>
<dbReference type="AlphaFoldDB" id="A0AAQ3SBR8"/>
<dbReference type="InterPro" id="IPR044173">
    <property type="entry name" value="CASPL"/>
</dbReference>
<dbReference type="GO" id="GO:0005886">
    <property type="term" value="C:plasma membrane"/>
    <property type="evidence" value="ECO:0007669"/>
    <property type="project" value="UniProtKB-SubCell"/>
</dbReference>